<feature type="domain" description="RNA polymerase Rpb2" evidence="10">
    <location>
        <begin position="1306"/>
        <end position="1380"/>
    </location>
</feature>
<evidence type="ECO:0000259" key="14">
    <source>
        <dbReference type="Pfam" id="PF10385"/>
    </source>
</evidence>
<evidence type="ECO:0000256" key="1">
    <source>
        <dbReference type="ARBA" id="ARBA00022478"/>
    </source>
</evidence>
<dbReference type="Gene3D" id="2.30.150.10">
    <property type="entry name" value="DNA-directed RNA polymerase, beta subunit, external 1 domain"/>
    <property type="match status" value="1"/>
</dbReference>
<feature type="domain" description="RNA polymerase Rpb2" evidence="11">
    <location>
        <begin position="377"/>
        <end position="476"/>
    </location>
</feature>
<dbReference type="InterPro" id="IPR007642">
    <property type="entry name" value="RNA_pol_Rpb2_2"/>
</dbReference>
<keyword evidence="4 6" id="KW-0804">Transcription</keyword>
<name>A0ABW9V1K6_9SPHN</name>
<dbReference type="GO" id="GO:0000428">
    <property type="term" value="C:DNA-directed RNA polymerase complex"/>
    <property type="evidence" value="ECO:0007669"/>
    <property type="project" value="UniProtKB-KW"/>
</dbReference>
<dbReference type="InterPro" id="IPR007121">
    <property type="entry name" value="RNA_pol_bsu_CS"/>
</dbReference>
<dbReference type="Gene3D" id="3.90.1800.10">
    <property type="entry name" value="RNA polymerase alpha subunit dimerisation domain"/>
    <property type="match status" value="1"/>
</dbReference>
<dbReference type="GO" id="GO:0003899">
    <property type="term" value="F:DNA-directed RNA polymerase activity"/>
    <property type="evidence" value="ECO:0007669"/>
    <property type="project" value="UniProtKB-EC"/>
</dbReference>
<dbReference type="InterPro" id="IPR015712">
    <property type="entry name" value="DNA-dir_RNA_pol_su2"/>
</dbReference>
<comment type="similarity">
    <text evidence="6 7">Belongs to the RNA polymerase beta chain family.</text>
</comment>
<feature type="domain" description="RNA polymerase Rpb2" evidence="13">
    <location>
        <begin position="535"/>
        <end position="603"/>
    </location>
</feature>
<dbReference type="Pfam" id="PF00562">
    <property type="entry name" value="RNA_pol_Rpb2_6"/>
    <property type="match status" value="1"/>
</dbReference>
<evidence type="ECO:0000256" key="3">
    <source>
        <dbReference type="ARBA" id="ARBA00022695"/>
    </source>
</evidence>
<keyword evidence="3 6" id="KW-0548">Nucleotidyltransferase</keyword>
<dbReference type="InterPro" id="IPR007120">
    <property type="entry name" value="DNA-dir_RNAP_su2_dom"/>
</dbReference>
<feature type="domain" description="RNA polymerase beta subunit protrusion" evidence="12">
    <location>
        <begin position="39"/>
        <end position="519"/>
    </location>
</feature>
<dbReference type="NCBIfam" id="TIGR02013">
    <property type="entry name" value="rpoB"/>
    <property type="match status" value="1"/>
</dbReference>
<proteinExistence type="inferred from homology"/>
<evidence type="ECO:0000259" key="12">
    <source>
        <dbReference type="Pfam" id="PF04563"/>
    </source>
</evidence>
<dbReference type="RefSeq" id="WP_160734433.1">
    <property type="nucleotide sequence ID" value="NZ_WTYO01000007.1"/>
</dbReference>
<dbReference type="SUPFAM" id="SSF64484">
    <property type="entry name" value="beta and beta-prime subunits of DNA dependent RNA-polymerase"/>
    <property type="match status" value="1"/>
</dbReference>
<protein>
    <recommendedName>
        <fullName evidence="6 8">DNA-directed RNA polymerase subunit beta</fullName>
        <shortName evidence="6">RNAP subunit beta</shortName>
        <ecNumber evidence="6 8">2.7.7.6</ecNumber>
    </recommendedName>
    <alternativeName>
        <fullName evidence="6">RNA polymerase subunit beta</fullName>
    </alternativeName>
    <alternativeName>
        <fullName evidence="6">Transcriptase subunit beta</fullName>
    </alternativeName>
</protein>
<comment type="caution">
    <text evidence="15">The sequence shown here is derived from an EMBL/GenBank/DDBJ whole genome shotgun (WGS) entry which is preliminary data.</text>
</comment>
<dbReference type="InterPro" id="IPR037034">
    <property type="entry name" value="RNA_pol_Rpb2_2_sf"/>
</dbReference>
<dbReference type="Gene3D" id="3.90.1110.10">
    <property type="entry name" value="RNA polymerase Rpb2, domain 2"/>
    <property type="match status" value="2"/>
</dbReference>
<dbReference type="InterPro" id="IPR007644">
    <property type="entry name" value="RNA_pol_bsu_protrusion"/>
</dbReference>
<keyword evidence="2 6" id="KW-0808">Transferase</keyword>
<evidence type="ECO:0000256" key="4">
    <source>
        <dbReference type="ARBA" id="ARBA00023163"/>
    </source>
</evidence>
<comment type="subunit">
    <text evidence="6 8">The RNAP catalytic core consists of 2 alpha, 1 beta, 1 beta' and 1 omega subunit. When a sigma factor is associated with the core the holoenzyme is formed, which can initiate transcription.</text>
</comment>
<keyword evidence="1 6" id="KW-0240">DNA-directed RNA polymerase</keyword>
<comment type="function">
    <text evidence="6 8">DNA-dependent RNA polymerase catalyzes the transcription of DNA into RNA using the four ribonucleoside triphosphates as substrates.</text>
</comment>
<evidence type="ECO:0000256" key="5">
    <source>
        <dbReference type="ARBA" id="ARBA00048552"/>
    </source>
</evidence>
<evidence type="ECO:0000313" key="15">
    <source>
        <dbReference type="EMBL" id="MXO69830.1"/>
    </source>
</evidence>
<comment type="catalytic activity">
    <reaction evidence="5 6 8">
        <text>RNA(n) + a ribonucleoside 5'-triphosphate = RNA(n+1) + diphosphate</text>
        <dbReference type="Rhea" id="RHEA:21248"/>
        <dbReference type="Rhea" id="RHEA-COMP:14527"/>
        <dbReference type="Rhea" id="RHEA-COMP:17342"/>
        <dbReference type="ChEBI" id="CHEBI:33019"/>
        <dbReference type="ChEBI" id="CHEBI:61557"/>
        <dbReference type="ChEBI" id="CHEBI:140395"/>
        <dbReference type="EC" id="2.7.7.6"/>
    </reaction>
</comment>
<dbReference type="HAMAP" id="MF_01321">
    <property type="entry name" value="RNApol_bact_RpoB"/>
    <property type="match status" value="1"/>
</dbReference>
<evidence type="ECO:0000313" key="16">
    <source>
        <dbReference type="Proteomes" id="UP000444401"/>
    </source>
</evidence>
<evidence type="ECO:0000256" key="6">
    <source>
        <dbReference type="HAMAP-Rule" id="MF_01321"/>
    </source>
</evidence>
<evidence type="ECO:0000256" key="8">
    <source>
        <dbReference type="RuleBase" id="RU363031"/>
    </source>
</evidence>
<feature type="domain" description="DNA-directed RNA polymerase subunit 2 hybrid-binding" evidence="9">
    <location>
        <begin position="740"/>
        <end position="1304"/>
    </location>
</feature>
<evidence type="ECO:0000259" key="9">
    <source>
        <dbReference type="Pfam" id="PF00562"/>
    </source>
</evidence>
<gene>
    <name evidence="6 15" type="primary">rpoB</name>
    <name evidence="15" type="ORF">GRI72_13475</name>
</gene>
<evidence type="ECO:0000256" key="2">
    <source>
        <dbReference type="ARBA" id="ARBA00022679"/>
    </source>
</evidence>
<dbReference type="EC" id="2.7.7.6" evidence="6 8"/>
<reference evidence="15 16" key="1">
    <citation type="submission" date="2019-12" db="EMBL/GenBank/DDBJ databases">
        <title>Genomic-based taxomic classification of the family Erythrobacteraceae.</title>
        <authorList>
            <person name="Xu L."/>
        </authorList>
    </citation>
    <scope>NUCLEOTIDE SEQUENCE [LARGE SCALE GENOMIC DNA]</scope>
    <source>
        <strain evidence="15 16">H32</strain>
    </source>
</reference>
<accession>A0ABW9V1K6</accession>
<dbReference type="Pfam" id="PF04560">
    <property type="entry name" value="RNA_pol_Rpb2_7"/>
    <property type="match status" value="1"/>
</dbReference>
<dbReference type="CDD" id="cd00653">
    <property type="entry name" value="RNA_pol_B_RPB2"/>
    <property type="match status" value="1"/>
</dbReference>
<dbReference type="InterPro" id="IPR019462">
    <property type="entry name" value="DNA-dir_RNA_pol_bsu_external_1"/>
</dbReference>
<evidence type="ECO:0000259" key="11">
    <source>
        <dbReference type="Pfam" id="PF04561"/>
    </source>
</evidence>
<dbReference type="NCBIfam" id="NF001616">
    <property type="entry name" value="PRK00405.1"/>
    <property type="match status" value="1"/>
</dbReference>
<dbReference type="EMBL" id="WTYO01000007">
    <property type="protein sequence ID" value="MXO69830.1"/>
    <property type="molecule type" value="Genomic_DNA"/>
</dbReference>
<dbReference type="InterPro" id="IPR042107">
    <property type="entry name" value="DNA-dir_RNA_pol_bsu_ext_1_sf"/>
</dbReference>
<dbReference type="Gene3D" id="2.40.50.150">
    <property type="match status" value="1"/>
</dbReference>
<dbReference type="Gene3D" id="2.40.270.10">
    <property type="entry name" value="DNA-directed RNA polymerase, subunit 2, domain 6"/>
    <property type="match status" value="2"/>
</dbReference>
<evidence type="ECO:0000259" key="13">
    <source>
        <dbReference type="Pfam" id="PF04565"/>
    </source>
</evidence>
<dbReference type="InterPro" id="IPR010243">
    <property type="entry name" value="RNA_pol_bsu_bac"/>
</dbReference>
<dbReference type="Gene3D" id="3.90.1100.10">
    <property type="match status" value="2"/>
</dbReference>
<dbReference type="InterPro" id="IPR007645">
    <property type="entry name" value="RNA_pol_Rpb2_3"/>
</dbReference>
<evidence type="ECO:0000259" key="10">
    <source>
        <dbReference type="Pfam" id="PF04560"/>
    </source>
</evidence>
<feature type="domain" description="RNA polymerase Rpb2" evidence="11">
    <location>
        <begin position="169"/>
        <end position="238"/>
    </location>
</feature>
<organism evidence="15 16">
    <name type="scientific">Pelagerythrobacter marinus</name>
    <dbReference type="NCBI Taxonomy" id="538382"/>
    <lineage>
        <taxon>Bacteria</taxon>
        <taxon>Pseudomonadati</taxon>
        <taxon>Pseudomonadota</taxon>
        <taxon>Alphaproteobacteria</taxon>
        <taxon>Sphingomonadales</taxon>
        <taxon>Erythrobacteraceae</taxon>
        <taxon>Pelagerythrobacter</taxon>
    </lineage>
</organism>
<dbReference type="PANTHER" id="PTHR20856">
    <property type="entry name" value="DNA-DIRECTED RNA POLYMERASE I SUBUNIT 2"/>
    <property type="match status" value="1"/>
</dbReference>
<dbReference type="Gene3D" id="2.40.50.100">
    <property type="match status" value="1"/>
</dbReference>
<dbReference type="Proteomes" id="UP000444401">
    <property type="component" value="Unassembled WGS sequence"/>
</dbReference>
<sequence length="1397" mass="155038">MATKAKAAGPKASANTGTAKKRIRKIFGDIHEVVQMPNLIEVQRESYEQFLRSDPATGYVSGLEKTLRSVFPIRDFAGTAELDFVHYELEPPKYDTTECRQRGITYAAPMKVTLRLIVFEVDQETETRSVLDIKEQDVYMGDMPLMTENGTFLINGTERVIVSQMHRSPGVLFDHDRGKTHSSGKLLFAARVIPYRGSWLDFEFDAKDIVNVRIDRKRKLPVTALLYALGLDSEEILHYFYDTVAWERVSGKTGEGWKMPFVPEQWRGAKPAFPLVDAATGEEIFAANQKISPRAANKAKKDGLENLLIPTEEIIGRYAANDMIDESTGRIWIEAGDEVGPENLELLDKAGVDRIELLDIDHVNTGPWIRNTLKVDKAENRDEGLEAIYKVMRPGEPPTKETAEALFEGLFFDSERYDLSAVGRVKLNMRLGLDAEDTVTTLRKEDILTVVKELVGLKDGKGEVDDIDNLGNRRVRSVGELLENQYRVGLLRMERAVKERMSSVDVSTVMPNDLINAKPAVAAVREFFGSSQLSQFMDQTNPLSEVTHKRRVSALGPGGLTRERAGFEVRDVHPTHYGRICPIETPEGPNIGLINSLSTFARVNKYGFIETPYRKVENGKVTGEVIYLSAMEEQKHAVAQASAELNDDGSFVEELVSARQEGEFVMLPREQITLMDVSPKQLVSVAASLIPFLENDDANRALMGSNMQRQAVPLVRAEAPFVGTGMEETVARDSGAAITATRGGVVDQVDATRIVIRAIGDVEPGQSGVDIYTLQKFQRSNQNTCINQRPLVKVGDTVEPGDIIADGPSTDLGELALGKNSLVAFMPWNGYNYEDSILISERIVKDDVFTSIHIEEFEVMARDTKLGPEDITRDIPNVGEEALRNLDEAGIVYIGAEVHPGDILCGKITPKGESPMTPEEKLLRAIFGEKASDVRDTSLRLPPGVSGTVVEVRVFNRHGIEIDDRTRAIQNEEIERLRKDSQDERAILNRATYNRLRDMLLGQTASAAPKGVKKGTEITEEVLESVERHEWFKFAVADDNRQAQLEAVKSQYDEAVKGIEEKFEDRKEKLERGDELAPGVLKMVKVFVAVKRKLQTGDKMAGRHGNKGIISRVLPVEDMPFMEDGTPVDMVLNPLGVPSRMNVGQIFETHLGMAARGLGQQVAAALEDWRAANPDPQAGKPPEAVREKLKEVYGEQYHDEIEARSPTEIVELAGNLTKGVPMGTPVFDGAREADVTRMLERAGLDGSGQVTLYDGRTGDAFDRKVTVGHMYMLKLHHLVDDKIHARSIGPYSLVTQQPLGGKAQFGGQRFGEMEVWALQAYGAAYTLQEILTVKSDDVIGRTKVYEAIVKGDDTFEAGIPESFNVLVKEMRSLGLNVELKSLSDEEDDEDQWPEAAE</sequence>
<dbReference type="PROSITE" id="PS01166">
    <property type="entry name" value="RNA_POL_BETA"/>
    <property type="match status" value="1"/>
</dbReference>
<dbReference type="Pfam" id="PF04565">
    <property type="entry name" value="RNA_pol_Rpb2_3"/>
    <property type="match status" value="1"/>
</dbReference>
<feature type="domain" description="DNA-directed RNA polymerase beta subunit external 1" evidence="14">
    <location>
        <begin position="613"/>
        <end position="678"/>
    </location>
</feature>
<evidence type="ECO:0000256" key="7">
    <source>
        <dbReference type="RuleBase" id="RU000434"/>
    </source>
</evidence>
<dbReference type="Pfam" id="PF04561">
    <property type="entry name" value="RNA_pol_Rpb2_2"/>
    <property type="match status" value="2"/>
</dbReference>
<dbReference type="Pfam" id="PF04563">
    <property type="entry name" value="RNA_pol_Rpb2_1"/>
    <property type="match status" value="1"/>
</dbReference>
<dbReference type="InterPro" id="IPR014724">
    <property type="entry name" value="RNA_pol_RPB2_OB-fold"/>
</dbReference>
<dbReference type="InterPro" id="IPR007641">
    <property type="entry name" value="RNA_pol_Rpb2_7"/>
</dbReference>
<dbReference type="InterPro" id="IPR037033">
    <property type="entry name" value="DNA-dir_RNAP_su2_hyb_sf"/>
</dbReference>
<dbReference type="Pfam" id="PF10385">
    <property type="entry name" value="RNA_pol_Rpb2_45"/>
    <property type="match status" value="1"/>
</dbReference>
<keyword evidence="16" id="KW-1185">Reference proteome</keyword>